<evidence type="ECO:0000313" key="14">
    <source>
        <dbReference type="EMBL" id="MBE1202890.1"/>
    </source>
</evidence>
<evidence type="ECO:0000256" key="3">
    <source>
        <dbReference type="ARBA" id="ARBA00017473"/>
    </source>
</evidence>
<evidence type="ECO:0000259" key="13">
    <source>
        <dbReference type="Pfam" id="PF08544"/>
    </source>
</evidence>
<evidence type="ECO:0000256" key="5">
    <source>
        <dbReference type="ARBA" id="ARBA00022741"/>
    </source>
</evidence>
<feature type="binding site" evidence="10">
    <location>
        <begin position="124"/>
        <end position="134"/>
    </location>
    <ligand>
        <name>ATP</name>
        <dbReference type="ChEBI" id="CHEBI:30616"/>
    </ligand>
</feature>
<evidence type="ECO:0000256" key="2">
    <source>
        <dbReference type="ARBA" id="ARBA00012052"/>
    </source>
</evidence>
<keyword evidence="15" id="KW-1185">Reference proteome</keyword>
<feature type="domain" description="GHMP kinase N-terminal" evidence="12">
    <location>
        <begin position="94"/>
        <end position="173"/>
    </location>
</feature>
<dbReference type="Pfam" id="PF08544">
    <property type="entry name" value="GHMP_kinases_C"/>
    <property type="match status" value="1"/>
</dbReference>
<dbReference type="GO" id="GO:0050515">
    <property type="term" value="F:4-(cytidine 5'-diphospho)-2-C-methyl-D-erythritol kinase activity"/>
    <property type="evidence" value="ECO:0007669"/>
    <property type="project" value="UniProtKB-EC"/>
</dbReference>
<evidence type="ECO:0000256" key="1">
    <source>
        <dbReference type="ARBA" id="ARBA00009684"/>
    </source>
</evidence>
<dbReference type="SUPFAM" id="SSF54211">
    <property type="entry name" value="Ribosomal protein S5 domain 2-like"/>
    <property type="match status" value="1"/>
</dbReference>
<dbReference type="InterPro" id="IPR004424">
    <property type="entry name" value="IspE"/>
</dbReference>
<gene>
    <name evidence="10" type="primary">ispE</name>
    <name evidence="14" type="ORF">IHE39_01155</name>
</gene>
<dbReference type="Gene3D" id="3.30.230.10">
    <property type="match status" value="1"/>
</dbReference>
<evidence type="ECO:0000256" key="10">
    <source>
        <dbReference type="HAMAP-Rule" id="MF_00061"/>
    </source>
</evidence>
<accession>A0ABR9GGX0</accession>
<keyword evidence="4 10" id="KW-0808">Transferase</keyword>
<keyword evidence="8 10" id="KW-0414">Isoprene biosynthesis</keyword>
<keyword evidence="7 10" id="KW-0067">ATP-binding</keyword>
<dbReference type="InterPro" id="IPR020568">
    <property type="entry name" value="Ribosomal_Su5_D2-typ_SF"/>
</dbReference>
<dbReference type="SUPFAM" id="SSF55060">
    <property type="entry name" value="GHMP Kinase, C-terminal domain"/>
    <property type="match status" value="1"/>
</dbReference>
<organism evidence="14 15">
    <name type="scientific">Aminobacter carboxidus</name>
    <dbReference type="NCBI Taxonomy" id="376165"/>
    <lineage>
        <taxon>Bacteria</taxon>
        <taxon>Pseudomonadati</taxon>
        <taxon>Pseudomonadota</taxon>
        <taxon>Alphaproteobacteria</taxon>
        <taxon>Hyphomicrobiales</taxon>
        <taxon>Phyllobacteriaceae</taxon>
        <taxon>Aminobacter</taxon>
    </lineage>
</organism>
<sequence>MEPSSRIPRPANTGSRKNDAQPVTINSVPLAELAPAKINLALHVTGRRADGYHLLESLVVFAELGDRITVAVAANDSFVVDGPFAGDVPRDGGNLVLKARDALRAAYPEHAVQPVAIALEKNLPVASGIGGGSSDAAAALRALSRLWRIDCDKTALASLALPLGADLPMCLAGQPLIARGIGEELDPVSHFPALPVVLVNPGIAVETPKVFRALASRDNPALAPLDSADTVLDWLATSRNDLEPAAISIEPSIAAVMAALRRSGASFARMSGSGATCFGIFDSAATAARAAAAISSEHPSWFSAATMTRT</sequence>
<dbReference type="EC" id="2.7.1.148" evidence="2 10"/>
<dbReference type="NCBIfam" id="TIGR00154">
    <property type="entry name" value="ispE"/>
    <property type="match status" value="1"/>
</dbReference>
<protein>
    <recommendedName>
        <fullName evidence="3 10">4-diphosphocytidyl-2-C-methyl-D-erythritol kinase</fullName>
        <shortName evidence="10">CMK</shortName>
        <ecNumber evidence="2 10">2.7.1.148</ecNumber>
    </recommendedName>
    <alternativeName>
        <fullName evidence="9 10">4-(cytidine-5'-diphospho)-2-C-methyl-D-erythritol kinase</fullName>
    </alternativeName>
</protein>
<comment type="caution">
    <text evidence="14">The sequence shown here is derived from an EMBL/GenBank/DDBJ whole genome shotgun (WGS) entry which is preliminary data.</text>
</comment>
<dbReference type="PANTHER" id="PTHR43527">
    <property type="entry name" value="4-DIPHOSPHOCYTIDYL-2-C-METHYL-D-ERYTHRITOL KINASE, CHLOROPLASTIC"/>
    <property type="match status" value="1"/>
</dbReference>
<comment type="function">
    <text evidence="10">Catalyzes the phosphorylation of the position 2 hydroxy group of 4-diphosphocytidyl-2C-methyl-D-erythritol.</text>
</comment>
<dbReference type="Pfam" id="PF00288">
    <property type="entry name" value="GHMP_kinases_N"/>
    <property type="match status" value="1"/>
</dbReference>
<feature type="active site" evidence="10">
    <location>
        <position position="37"/>
    </location>
</feature>
<comment type="pathway">
    <text evidence="10">Isoprenoid biosynthesis; isopentenyl diphosphate biosynthesis via DXP pathway; isopentenyl diphosphate from 1-deoxy-D-xylulose 5-phosphate: step 3/6.</text>
</comment>
<proteinExistence type="inferred from homology"/>
<dbReference type="PIRSF" id="PIRSF010376">
    <property type="entry name" value="IspE"/>
    <property type="match status" value="1"/>
</dbReference>
<feature type="active site" evidence="10">
    <location>
        <position position="166"/>
    </location>
</feature>
<dbReference type="Gene3D" id="3.30.70.890">
    <property type="entry name" value="GHMP kinase, C-terminal domain"/>
    <property type="match status" value="1"/>
</dbReference>
<feature type="region of interest" description="Disordered" evidence="11">
    <location>
        <begin position="1"/>
        <end position="21"/>
    </location>
</feature>
<dbReference type="PANTHER" id="PTHR43527:SF2">
    <property type="entry name" value="4-DIPHOSPHOCYTIDYL-2-C-METHYL-D-ERYTHRITOL KINASE, CHLOROPLASTIC"/>
    <property type="match status" value="1"/>
</dbReference>
<dbReference type="InterPro" id="IPR036554">
    <property type="entry name" value="GHMP_kinase_C_sf"/>
</dbReference>
<dbReference type="InterPro" id="IPR006204">
    <property type="entry name" value="GHMP_kinase_N_dom"/>
</dbReference>
<comment type="catalytic activity">
    <reaction evidence="10">
        <text>4-CDP-2-C-methyl-D-erythritol + ATP = 4-CDP-2-C-methyl-D-erythritol 2-phosphate + ADP + H(+)</text>
        <dbReference type="Rhea" id="RHEA:18437"/>
        <dbReference type="ChEBI" id="CHEBI:15378"/>
        <dbReference type="ChEBI" id="CHEBI:30616"/>
        <dbReference type="ChEBI" id="CHEBI:57823"/>
        <dbReference type="ChEBI" id="CHEBI:57919"/>
        <dbReference type="ChEBI" id="CHEBI:456216"/>
        <dbReference type="EC" id="2.7.1.148"/>
    </reaction>
</comment>
<reference evidence="14 15" key="1">
    <citation type="submission" date="2020-09" db="EMBL/GenBank/DDBJ databases">
        <title>Draft Genome Sequence of Aminobacter carboxidus type strain DSM 1086, a soil Gram-negative carboxydobacterium.</title>
        <authorList>
            <person name="Turrini P."/>
            <person name="Tescari M."/>
            <person name="Artuso I."/>
            <person name="Lugli G.A."/>
            <person name="Frangipani E."/>
            <person name="Ventura M."/>
            <person name="Visca P."/>
        </authorList>
    </citation>
    <scope>NUCLEOTIDE SEQUENCE [LARGE SCALE GENOMIC DNA]</scope>
    <source>
        <strain evidence="14 15">DSM 1086</strain>
    </source>
</reference>
<evidence type="ECO:0000313" key="15">
    <source>
        <dbReference type="Proteomes" id="UP000598227"/>
    </source>
</evidence>
<evidence type="ECO:0000256" key="9">
    <source>
        <dbReference type="ARBA" id="ARBA00032554"/>
    </source>
</evidence>
<dbReference type="HAMAP" id="MF_00061">
    <property type="entry name" value="IspE"/>
    <property type="match status" value="1"/>
</dbReference>
<evidence type="ECO:0000256" key="4">
    <source>
        <dbReference type="ARBA" id="ARBA00022679"/>
    </source>
</evidence>
<evidence type="ECO:0000256" key="8">
    <source>
        <dbReference type="ARBA" id="ARBA00023229"/>
    </source>
</evidence>
<evidence type="ECO:0000259" key="12">
    <source>
        <dbReference type="Pfam" id="PF00288"/>
    </source>
</evidence>
<name>A0ABR9GGX0_9HYPH</name>
<dbReference type="InterPro" id="IPR014721">
    <property type="entry name" value="Ribsml_uS5_D2-typ_fold_subgr"/>
</dbReference>
<keyword evidence="6 10" id="KW-0418">Kinase</keyword>
<dbReference type="EMBL" id="JACZEP010000001">
    <property type="protein sequence ID" value="MBE1202890.1"/>
    <property type="molecule type" value="Genomic_DNA"/>
</dbReference>
<evidence type="ECO:0000256" key="7">
    <source>
        <dbReference type="ARBA" id="ARBA00022840"/>
    </source>
</evidence>
<keyword evidence="5 10" id="KW-0547">Nucleotide-binding</keyword>
<dbReference type="NCBIfam" id="NF011202">
    <property type="entry name" value="PRK14608.1"/>
    <property type="match status" value="1"/>
</dbReference>
<evidence type="ECO:0000256" key="11">
    <source>
        <dbReference type="SAM" id="MobiDB-lite"/>
    </source>
</evidence>
<comment type="similarity">
    <text evidence="1 10">Belongs to the GHMP kinase family. IspE subfamily.</text>
</comment>
<feature type="domain" description="GHMP kinase C-terminal" evidence="13">
    <location>
        <begin position="233"/>
        <end position="297"/>
    </location>
</feature>
<evidence type="ECO:0000256" key="6">
    <source>
        <dbReference type="ARBA" id="ARBA00022777"/>
    </source>
</evidence>
<dbReference type="InterPro" id="IPR013750">
    <property type="entry name" value="GHMP_kinase_C_dom"/>
</dbReference>
<dbReference type="Proteomes" id="UP000598227">
    <property type="component" value="Unassembled WGS sequence"/>
</dbReference>